<keyword evidence="3" id="KW-1185">Reference proteome</keyword>
<proteinExistence type="predicted"/>
<dbReference type="AlphaFoldDB" id="A0A6A6DM97"/>
<dbReference type="EMBL" id="ML994670">
    <property type="protein sequence ID" value="KAF2179070.1"/>
    <property type="molecule type" value="Genomic_DNA"/>
</dbReference>
<accession>A0A6A6DM97</accession>
<sequence>MPVLTSCLGVLISALAFMSCLSPLPSLALPICVPLASHRSCSRTFHQKQSTHH</sequence>
<name>A0A6A6DM97_9PEZI</name>
<dbReference type="Proteomes" id="UP000800200">
    <property type="component" value="Unassembled WGS sequence"/>
</dbReference>
<gene>
    <name evidence="2" type="ORF">K469DRAFT_717578</name>
</gene>
<evidence type="ECO:0000256" key="1">
    <source>
        <dbReference type="SAM" id="SignalP"/>
    </source>
</evidence>
<feature type="signal peptide" evidence="1">
    <location>
        <begin position="1"/>
        <end position="28"/>
    </location>
</feature>
<organism evidence="2 3">
    <name type="scientific">Zopfia rhizophila CBS 207.26</name>
    <dbReference type="NCBI Taxonomy" id="1314779"/>
    <lineage>
        <taxon>Eukaryota</taxon>
        <taxon>Fungi</taxon>
        <taxon>Dikarya</taxon>
        <taxon>Ascomycota</taxon>
        <taxon>Pezizomycotina</taxon>
        <taxon>Dothideomycetes</taxon>
        <taxon>Dothideomycetes incertae sedis</taxon>
        <taxon>Zopfiaceae</taxon>
        <taxon>Zopfia</taxon>
    </lineage>
</organism>
<reference evidence="2" key="1">
    <citation type="journal article" date="2020" name="Stud. Mycol.">
        <title>101 Dothideomycetes genomes: a test case for predicting lifestyles and emergence of pathogens.</title>
        <authorList>
            <person name="Haridas S."/>
            <person name="Albert R."/>
            <person name="Binder M."/>
            <person name="Bloem J."/>
            <person name="Labutti K."/>
            <person name="Salamov A."/>
            <person name="Andreopoulos B."/>
            <person name="Baker S."/>
            <person name="Barry K."/>
            <person name="Bills G."/>
            <person name="Bluhm B."/>
            <person name="Cannon C."/>
            <person name="Castanera R."/>
            <person name="Culley D."/>
            <person name="Daum C."/>
            <person name="Ezra D."/>
            <person name="Gonzalez J."/>
            <person name="Henrissat B."/>
            <person name="Kuo A."/>
            <person name="Liang C."/>
            <person name="Lipzen A."/>
            <person name="Lutzoni F."/>
            <person name="Magnuson J."/>
            <person name="Mondo S."/>
            <person name="Nolan M."/>
            <person name="Ohm R."/>
            <person name="Pangilinan J."/>
            <person name="Park H.-J."/>
            <person name="Ramirez L."/>
            <person name="Alfaro M."/>
            <person name="Sun H."/>
            <person name="Tritt A."/>
            <person name="Yoshinaga Y."/>
            <person name="Zwiers L.-H."/>
            <person name="Turgeon B."/>
            <person name="Goodwin S."/>
            <person name="Spatafora J."/>
            <person name="Crous P."/>
            <person name="Grigoriev I."/>
        </authorList>
    </citation>
    <scope>NUCLEOTIDE SEQUENCE</scope>
    <source>
        <strain evidence="2">CBS 207.26</strain>
    </source>
</reference>
<feature type="chain" id="PRO_5025428082" evidence="1">
    <location>
        <begin position="29"/>
        <end position="53"/>
    </location>
</feature>
<keyword evidence="1" id="KW-0732">Signal</keyword>
<protein>
    <submittedName>
        <fullName evidence="2">Uncharacterized protein</fullName>
    </submittedName>
</protein>
<evidence type="ECO:0000313" key="3">
    <source>
        <dbReference type="Proteomes" id="UP000800200"/>
    </source>
</evidence>
<evidence type="ECO:0000313" key="2">
    <source>
        <dbReference type="EMBL" id="KAF2179070.1"/>
    </source>
</evidence>